<dbReference type="RefSeq" id="WP_075048244.1">
    <property type="nucleotide sequence ID" value="NZ_CP012328.1"/>
</dbReference>
<dbReference type="STRING" id="216946.STURO_v1c04020"/>
<evidence type="ECO:0000256" key="1">
    <source>
        <dbReference type="SAM" id="Coils"/>
    </source>
</evidence>
<protein>
    <submittedName>
        <fullName evidence="2">Uncharacterized protein</fullName>
    </submittedName>
</protein>
<accession>A0A0K1P5W3</accession>
<keyword evidence="1" id="KW-0175">Coiled coil</keyword>
<dbReference type="OrthoDB" id="388696at2"/>
<sequence length="458" mass="53919">MKITRSEIPTFNLPAPIRKRINDLVKLSINPTTINLITAEFSKASDETKENIGRYIARLIEIQNDTLESHYENIKRGGGVLNLKQELNITKVKSNLLRIQQIFMKKDLEEKRINNHLNNNIDSEQTLENLNFRDAMMIKNDLSSEEVNKRELLRKISNQKTRIENAISLEKSKLRKAKLLYLENKNSDDVEKIEKIKMYIKKTISRINEIINARNTYTNILDIPDSIIDGDVNNQNISDNQQNHSGIFLQIKESMKNTNTNTLNIDLKTFFDVPNFEQKKNLKTNNQSFDFLYFNNKNDVIENENKEVNLDGDLKKIKDLTIDKNIYISKKHEDDKKERIIKKIKKKSKAKDRKLEQIENDKKLIEEELIQLKRNLKVDELRSIEIHRKKSVENTNKILKRDKQKYETSFIILEKKWKAYVINNFLSSKQKAFEVMTNIKIKANLKDKKLLNNDDNNE</sequence>
<dbReference type="PATRIC" id="fig|216946.3.peg.403"/>
<feature type="coiled-coil region" evidence="1">
    <location>
        <begin position="341"/>
        <end position="409"/>
    </location>
</feature>
<dbReference type="EMBL" id="CP012328">
    <property type="protein sequence ID" value="AKU79650.1"/>
    <property type="molecule type" value="Genomic_DNA"/>
</dbReference>
<keyword evidence="3" id="KW-1185">Reference proteome</keyword>
<evidence type="ECO:0000313" key="2">
    <source>
        <dbReference type="EMBL" id="AKU79650.1"/>
    </source>
</evidence>
<reference evidence="2 3" key="1">
    <citation type="journal article" date="2015" name="Genome Announc.">
        <title>Complete Genome Sequence of Spiroplasma turonicum Strain Tab4cT, a Parasite of a Horse Fly, Haematopota sp. (Diptera: Tabanidae).</title>
        <authorList>
            <person name="Davis R.E."/>
            <person name="Shao J."/>
            <person name="Zhao Y."/>
            <person name="Gasparich G.E."/>
            <person name="Gaynor B.J."/>
            <person name="Donofrio N."/>
        </authorList>
    </citation>
    <scope>NUCLEOTIDE SEQUENCE [LARGE SCALE GENOMIC DNA]</scope>
    <source>
        <strain evidence="2 3">Tab4c</strain>
    </source>
</reference>
<dbReference type="AlphaFoldDB" id="A0A0K1P5W3"/>
<proteinExistence type="predicted"/>
<dbReference type="Proteomes" id="UP000067243">
    <property type="component" value="Chromosome"/>
</dbReference>
<gene>
    <name evidence="2" type="ORF">STURON_00404</name>
</gene>
<name>A0A0K1P5W3_9MOLU</name>
<organism evidence="2 3">
    <name type="scientific">Spiroplasma turonicum</name>
    <dbReference type="NCBI Taxonomy" id="216946"/>
    <lineage>
        <taxon>Bacteria</taxon>
        <taxon>Bacillati</taxon>
        <taxon>Mycoplasmatota</taxon>
        <taxon>Mollicutes</taxon>
        <taxon>Entomoplasmatales</taxon>
        <taxon>Spiroplasmataceae</taxon>
        <taxon>Spiroplasma</taxon>
    </lineage>
</organism>
<dbReference type="KEGG" id="stur:STURON_00404"/>
<evidence type="ECO:0000313" key="3">
    <source>
        <dbReference type="Proteomes" id="UP000067243"/>
    </source>
</evidence>